<feature type="region of interest" description="Disordered" evidence="1">
    <location>
        <begin position="119"/>
        <end position="187"/>
    </location>
</feature>
<feature type="compositionally biased region" description="Low complexity" evidence="1">
    <location>
        <begin position="134"/>
        <end position="156"/>
    </location>
</feature>
<accession>A0A9W8NKR6</accession>
<feature type="compositionally biased region" description="Basic and acidic residues" evidence="1">
    <location>
        <begin position="119"/>
        <end position="133"/>
    </location>
</feature>
<evidence type="ECO:0000256" key="1">
    <source>
        <dbReference type="SAM" id="MobiDB-lite"/>
    </source>
</evidence>
<evidence type="ECO:0000313" key="3">
    <source>
        <dbReference type="Proteomes" id="UP001148614"/>
    </source>
</evidence>
<dbReference type="Proteomes" id="UP001148614">
    <property type="component" value="Unassembled WGS sequence"/>
</dbReference>
<gene>
    <name evidence="2" type="ORF">NPX13_g2145</name>
</gene>
<feature type="region of interest" description="Disordered" evidence="1">
    <location>
        <begin position="296"/>
        <end position="400"/>
    </location>
</feature>
<reference evidence="2" key="1">
    <citation type="submission" date="2022-07" db="EMBL/GenBank/DDBJ databases">
        <title>Genome Sequence of Xylaria arbuscula.</title>
        <authorList>
            <person name="Buettner E."/>
        </authorList>
    </citation>
    <scope>NUCLEOTIDE SEQUENCE</scope>
    <source>
        <strain evidence="2">VT107</strain>
    </source>
</reference>
<dbReference type="SUPFAM" id="SSF53335">
    <property type="entry name" value="S-adenosyl-L-methionine-dependent methyltransferases"/>
    <property type="match status" value="1"/>
</dbReference>
<proteinExistence type="predicted"/>
<protein>
    <submittedName>
        <fullName evidence="2">Uncharacterized protein</fullName>
    </submittedName>
</protein>
<comment type="caution">
    <text evidence="2">The sequence shown here is derived from an EMBL/GenBank/DDBJ whole genome shotgun (WGS) entry which is preliminary data.</text>
</comment>
<feature type="compositionally biased region" description="Basic and acidic residues" evidence="1">
    <location>
        <begin position="371"/>
        <end position="385"/>
    </location>
</feature>
<sequence>MSICNVWLLPYVSVRGKAPLTGEEELPRRAVAVASCASSECDFLQAASVFEIGLGPASDAFHRLTAGFFSYLSPVILLSVTLHQSHRRFGGLQLQSPNMFDVIWTDPNVERMGQRMLRKEQEAKEKEKRRAESVRQSVSTSSSSASSDRGFSLFSGKLKKKKSSTPSEGKVNPYSASYEGSECGSTPKTHRASLYGVKPATASHDAAEVTIKPSEGEPLMAQATPELEATSLPMPQGEKHCSTLSKWAHQAAVATGVFEQIVANTADSEVTTEDYVQRLGPSSFVTRTVETTVSPRTEADVDEGPTETHISSDGIKIQTPPLPDVPEETTPQACEESKSLPPPYNFPHAPPPVDNRNNRAVSSPTCRGRRRLGDPEAWKPPHEWDCTPTKQSTGSTTSEHLQTTAVIPEANYSVVPALPVIQRELRMMTAASSELMLANLKSSMGEATDATVYKELEMTKKRWMFFTLHRQDGFAQMMDRPSERPEHAPVPKRSRILALYETPTSASFLAALYPAVPITHLSPQPLSPTSFPNVHPLLVPSVSVSASSRTLPPQIYSAVTCLAMPALVPSTDIPPLLRHINRCLAPGGALHLTIIDPQPVSSSMGPKLRQWLFTNLLINLEQAFRTTWPSETFPAWLAVGRLRGKGSTIATKTIQAIPVIPRNPSKEDLKSELRCLSNRMLWQEIWGGFVQASHWWWEDREIVEECLSLGTHWQCSHIIAVKEDPIKSSGSVH</sequence>
<dbReference type="InterPro" id="IPR029063">
    <property type="entry name" value="SAM-dependent_MTases_sf"/>
</dbReference>
<evidence type="ECO:0000313" key="2">
    <source>
        <dbReference type="EMBL" id="KAJ3578419.1"/>
    </source>
</evidence>
<keyword evidence="3" id="KW-1185">Reference proteome</keyword>
<feature type="compositionally biased region" description="Pro residues" evidence="1">
    <location>
        <begin position="340"/>
        <end position="353"/>
    </location>
</feature>
<dbReference type="AlphaFoldDB" id="A0A9W8NKR6"/>
<name>A0A9W8NKR6_9PEZI</name>
<feature type="compositionally biased region" description="Polar residues" evidence="1">
    <location>
        <begin position="388"/>
        <end position="400"/>
    </location>
</feature>
<dbReference type="EMBL" id="JANPWZ010000216">
    <property type="protein sequence ID" value="KAJ3578419.1"/>
    <property type="molecule type" value="Genomic_DNA"/>
</dbReference>
<organism evidence="2 3">
    <name type="scientific">Xylaria arbuscula</name>
    <dbReference type="NCBI Taxonomy" id="114810"/>
    <lineage>
        <taxon>Eukaryota</taxon>
        <taxon>Fungi</taxon>
        <taxon>Dikarya</taxon>
        <taxon>Ascomycota</taxon>
        <taxon>Pezizomycotina</taxon>
        <taxon>Sordariomycetes</taxon>
        <taxon>Xylariomycetidae</taxon>
        <taxon>Xylariales</taxon>
        <taxon>Xylariaceae</taxon>
        <taxon>Xylaria</taxon>
    </lineage>
</organism>
<dbReference type="VEuPathDB" id="FungiDB:F4678DRAFT_454320"/>